<evidence type="ECO:0000313" key="1">
    <source>
        <dbReference type="EMBL" id="HIS76940.1"/>
    </source>
</evidence>
<reference evidence="1" key="2">
    <citation type="journal article" date="2021" name="PeerJ">
        <title>Extensive microbial diversity within the chicken gut microbiome revealed by metagenomics and culture.</title>
        <authorList>
            <person name="Gilroy R."/>
            <person name="Ravi A."/>
            <person name="Getino M."/>
            <person name="Pursley I."/>
            <person name="Horton D.L."/>
            <person name="Alikhan N.F."/>
            <person name="Baker D."/>
            <person name="Gharbi K."/>
            <person name="Hall N."/>
            <person name="Watson M."/>
            <person name="Adriaenssens E.M."/>
            <person name="Foster-Nyarko E."/>
            <person name="Jarju S."/>
            <person name="Secka A."/>
            <person name="Antonio M."/>
            <person name="Oren A."/>
            <person name="Chaudhuri R.R."/>
            <person name="La Ragione R."/>
            <person name="Hildebrand F."/>
            <person name="Pallen M.J."/>
        </authorList>
    </citation>
    <scope>NUCLEOTIDE SEQUENCE</scope>
    <source>
        <strain evidence="1">CHK199-13235</strain>
    </source>
</reference>
<dbReference type="AlphaFoldDB" id="A0A9D1K049"/>
<proteinExistence type="predicted"/>
<comment type="caution">
    <text evidence="1">The sequence shown here is derived from an EMBL/GenBank/DDBJ whole genome shotgun (WGS) entry which is preliminary data.</text>
</comment>
<protein>
    <submittedName>
        <fullName evidence="1">C_GCAxxG_C_C family protein</fullName>
    </submittedName>
</protein>
<sequence>MDKAAIARQNFEEGYNCCQSIVLAFAPEMGLTKDTAALLSAGLGGGVSRLREICGAVSGMAIVLGMLHGSVNPLDQAKKTALYTEVQELACAFSGQCGSYICRDLLGLPPGKDDPAPSERTSQYYHSRQCGDFIAKMAELLEKHLEKDA</sequence>
<reference evidence="1" key="1">
    <citation type="submission" date="2020-10" db="EMBL/GenBank/DDBJ databases">
        <authorList>
            <person name="Gilroy R."/>
        </authorList>
    </citation>
    <scope>NUCLEOTIDE SEQUENCE</scope>
    <source>
        <strain evidence="1">CHK199-13235</strain>
    </source>
</reference>
<dbReference type="Pfam" id="PF09719">
    <property type="entry name" value="C_GCAxxG_C_C"/>
    <property type="match status" value="1"/>
</dbReference>
<gene>
    <name evidence="1" type="ORF">IAB51_09045</name>
</gene>
<organism evidence="1 2">
    <name type="scientific">Candidatus Merdivicinus excrementipullorum</name>
    <dbReference type="NCBI Taxonomy" id="2840867"/>
    <lineage>
        <taxon>Bacteria</taxon>
        <taxon>Bacillati</taxon>
        <taxon>Bacillota</taxon>
        <taxon>Clostridia</taxon>
        <taxon>Eubacteriales</taxon>
        <taxon>Oscillospiraceae</taxon>
        <taxon>Oscillospiraceae incertae sedis</taxon>
        <taxon>Candidatus Merdivicinus</taxon>
    </lineage>
</organism>
<evidence type="ECO:0000313" key="2">
    <source>
        <dbReference type="Proteomes" id="UP000824002"/>
    </source>
</evidence>
<name>A0A9D1K049_9FIRM</name>
<dbReference type="Proteomes" id="UP000824002">
    <property type="component" value="Unassembled WGS sequence"/>
</dbReference>
<accession>A0A9D1K049</accession>
<dbReference type="InterPro" id="IPR010181">
    <property type="entry name" value="CGCAxxGCC_motif"/>
</dbReference>
<dbReference type="NCBIfam" id="TIGR01909">
    <property type="entry name" value="C_GCAxxG_C_C"/>
    <property type="match status" value="1"/>
</dbReference>
<dbReference type="EMBL" id="DVJP01000059">
    <property type="protein sequence ID" value="HIS76940.1"/>
    <property type="molecule type" value="Genomic_DNA"/>
</dbReference>